<dbReference type="EMBL" id="JACHVA010000137">
    <property type="protein sequence ID" value="MBC2603971.1"/>
    <property type="molecule type" value="Genomic_DNA"/>
</dbReference>
<dbReference type="Pfam" id="PF13385">
    <property type="entry name" value="Laminin_G_3"/>
    <property type="match status" value="1"/>
</dbReference>
<dbReference type="InterPro" id="IPR013320">
    <property type="entry name" value="ConA-like_dom_sf"/>
</dbReference>
<sequence length="277" mass="29217">MKKTTKNVISTAGLTLLISAFPTVDAAAQVVTTNLAQNYDASNPGAVGVWQNTLEPGVRDWSMMDSTSGSVTSAGTNITHVFSFNGTSSIGVQDSFASGSVVTSSWELWIKPSNLTTVGTFLESGANAQGFVLAQNGNEIDFFVNNGGDQVNLTFQINSALIEDYMQVVAVIDSGSDVSRLYVNGSLVDSDSNAPDWRGSNDASIGGTTNAAGPLDGYFNGQIAIMRHYDDLALSDAQVLQNYNAVAAIPEPSHFSLLSIGTILLTLTCTRRVGKQK</sequence>
<protein>
    <recommendedName>
        <fullName evidence="4">LamG domain-containing protein</fullName>
    </recommendedName>
</protein>
<organism evidence="2 3">
    <name type="scientific">Puniceicoccus vermicola</name>
    <dbReference type="NCBI Taxonomy" id="388746"/>
    <lineage>
        <taxon>Bacteria</taxon>
        <taxon>Pseudomonadati</taxon>
        <taxon>Verrucomicrobiota</taxon>
        <taxon>Opitutia</taxon>
        <taxon>Puniceicoccales</taxon>
        <taxon>Puniceicoccaceae</taxon>
        <taxon>Puniceicoccus</taxon>
    </lineage>
</organism>
<evidence type="ECO:0000313" key="2">
    <source>
        <dbReference type="EMBL" id="MBC2603971.1"/>
    </source>
</evidence>
<proteinExistence type="predicted"/>
<name>A0A7X1B1L9_9BACT</name>
<comment type="caution">
    <text evidence="2">The sequence shown here is derived from an EMBL/GenBank/DDBJ whole genome shotgun (WGS) entry which is preliminary data.</text>
</comment>
<dbReference type="RefSeq" id="WP_185694591.1">
    <property type="nucleotide sequence ID" value="NZ_JACHVA010000137.1"/>
</dbReference>
<dbReference type="AlphaFoldDB" id="A0A7X1B1L9"/>
<evidence type="ECO:0000313" key="3">
    <source>
        <dbReference type="Proteomes" id="UP000525652"/>
    </source>
</evidence>
<accession>A0A7X1B1L9</accession>
<evidence type="ECO:0008006" key="4">
    <source>
        <dbReference type="Google" id="ProtNLM"/>
    </source>
</evidence>
<evidence type="ECO:0000256" key="1">
    <source>
        <dbReference type="SAM" id="SignalP"/>
    </source>
</evidence>
<keyword evidence="1" id="KW-0732">Signal</keyword>
<gene>
    <name evidence="2" type="ORF">H5P30_19495</name>
</gene>
<keyword evidence="3" id="KW-1185">Reference proteome</keyword>
<dbReference type="SUPFAM" id="SSF49899">
    <property type="entry name" value="Concanavalin A-like lectins/glucanases"/>
    <property type="match status" value="1"/>
</dbReference>
<feature type="signal peptide" evidence="1">
    <location>
        <begin position="1"/>
        <end position="26"/>
    </location>
</feature>
<reference evidence="2 3" key="1">
    <citation type="submission" date="2020-07" db="EMBL/GenBank/DDBJ databases">
        <authorList>
            <person name="Feng X."/>
        </authorList>
    </citation>
    <scope>NUCLEOTIDE SEQUENCE [LARGE SCALE GENOMIC DNA]</scope>
    <source>
        <strain evidence="2 3">JCM14086</strain>
    </source>
</reference>
<dbReference type="Proteomes" id="UP000525652">
    <property type="component" value="Unassembled WGS sequence"/>
</dbReference>
<dbReference type="Gene3D" id="2.60.120.200">
    <property type="match status" value="1"/>
</dbReference>
<feature type="chain" id="PRO_5031412920" description="LamG domain-containing protein" evidence="1">
    <location>
        <begin position="27"/>
        <end position="277"/>
    </location>
</feature>